<sequence>MDKGKATEETITRSLQNLDLRLKPSTPKSARNTTSTSTHRSSIFPFEKPKPPSLVSLCLGVVGKHFEDITEDLGDIAANFPADIKMAMAAIARRRKLLSDDVIISLADSSWEILDLSGSDVSDFGLSKVAEVCKFIQAVDISRCSKVTCLGVSELVKHCRSLEILRCGGCLRSDCTARRCLGILKPKLDDLEGESWEELDTMEIAHGAPSLRWLVWPKIDKDSLESLSTECPRIIVNPKPSPFSYRGVEVPREALAEVSLDDHIVKEIDPKTWAVSGFAVRATSASGLSPAELPLAEKFRLAFLERDTRLAPKRAKNARQHQRRAERDMIMTSTRIKALALASQASKSLQNRNW</sequence>
<comment type="caution">
    <text evidence="1">The sequence shown here is derived from an EMBL/GenBank/DDBJ whole genome shotgun (WGS) entry which is preliminary data.</text>
</comment>
<proteinExistence type="predicted"/>
<name>A0ACB7Z6R3_9ERIC</name>
<organism evidence="1 2">
    <name type="scientific">Vaccinium darrowii</name>
    <dbReference type="NCBI Taxonomy" id="229202"/>
    <lineage>
        <taxon>Eukaryota</taxon>
        <taxon>Viridiplantae</taxon>
        <taxon>Streptophyta</taxon>
        <taxon>Embryophyta</taxon>
        <taxon>Tracheophyta</taxon>
        <taxon>Spermatophyta</taxon>
        <taxon>Magnoliopsida</taxon>
        <taxon>eudicotyledons</taxon>
        <taxon>Gunneridae</taxon>
        <taxon>Pentapetalae</taxon>
        <taxon>asterids</taxon>
        <taxon>Ericales</taxon>
        <taxon>Ericaceae</taxon>
        <taxon>Vaccinioideae</taxon>
        <taxon>Vaccinieae</taxon>
        <taxon>Vaccinium</taxon>
    </lineage>
</organism>
<evidence type="ECO:0000313" key="2">
    <source>
        <dbReference type="Proteomes" id="UP000828048"/>
    </source>
</evidence>
<keyword evidence="2" id="KW-1185">Reference proteome</keyword>
<reference evidence="1 2" key="1">
    <citation type="journal article" date="2021" name="Hortic Res">
        <title>High-quality reference genome and annotation aids understanding of berry development for evergreen blueberry (Vaccinium darrowii).</title>
        <authorList>
            <person name="Yu J."/>
            <person name="Hulse-Kemp A.M."/>
            <person name="Babiker E."/>
            <person name="Staton M."/>
        </authorList>
    </citation>
    <scope>NUCLEOTIDE SEQUENCE [LARGE SCALE GENOMIC DNA]</scope>
    <source>
        <strain evidence="2">cv. NJ 8807/NJ 8810</strain>
        <tissue evidence="1">Young leaf</tissue>
    </source>
</reference>
<accession>A0ACB7Z6R3</accession>
<gene>
    <name evidence="1" type="ORF">Vadar_028140</name>
</gene>
<evidence type="ECO:0000313" key="1">
    <source>
        <dbReference type="EMBL" id="KAH7861594.1"/>
    </source>
</evidence>
<dbReference type="Proteomes" id="UP000828048">
    <property type="component" value="Chromosome 4"/>
</dbReference>
<protein>
    <submittedName>
        <fullName evidence="1">Uncharacterized protein</fullName>
    </submittedName>
</protein>
<dbReference type="EMBL" id="CM037154">
    <property type="protein sequence ID" value="KAH7861594.1"/>
    <property type="molecule type" value="Genomic_DNA"/>
</dbReference>